<dbReference type="Pfam" id="PF00078">
    <property type="entry name" value="RVT_1"/>
    <property type="match status" value="1"/>
</dbReference>
<feature type="domain" description="Reverse transcriptase" evidence="2">
    <location>
        <begin position="499"/>
        <end position="703"/>
    </location>
</feature>
<dbReference type="InterPro" id="IPR000477">
    <property type="entry name" value="RT_dom"/>
</dbReference>
<dbReference type="SUPFAM" id="SSF56219">
    <property type="entry name" value="DNase I-like"/>
    <property type="match status" value="1"/>
</dbReference>
<dbReference type="Ensembl" id="ENSONIT00000057414.1">
    <property type="protein sequence ID" value="ENSONIP00000065569.1"/>
    <property type="gene ID" value="ENSONIG00000040294.1"/>
</dbReference>
<dbReference type="PROSITE" id="PS50878">
    <property type="entry name" value="RT_POL"/>
    <property type="match status" value="1"/>
</dbReference>
<dbReference type="CDD" id="cd01650">
    <property type="entry name" value="RT_nLTR_like"/>
    <property type="match status" value="1"/>
</dbReference>
<dbReference type="InterPro" id="IPR043502">
    <property type="entry name" value="DNA/RNA_pol_sf"/>
</dbReference>
<dbReference type="GO" id="GO:0003824">
    <property type="term" value="F:catalytic activity"/>
    <property type="evidence" value="ECO:0007669"/>
    <property type="project" value="InterPro"/>
</dbReference>
<dbReference type="AlphaFoldDB" id="A0A669E1S9"/>
<feature type="coiled-coil region" evidence="1">
    <location>
        <begin position="306"/>
        <end position="356"/>
    </location>
</feature>
<organism evidence="3 4">
    <name type="scientific">Oreochromis niloticus</name>
    <name type="common">Nile tilapia</name>
    <name type="synonym">Tilapia nilotica</name>
    <dbReference type="NCBI Taxonomy" id="8128"/>
    <lineage>
        <taxon>Eukaryota</taxon>
        <taxon>Metazoa</taxon>
        <taxon>Chordata</taxon>
        <taxon>Craniata</taxon>
        <taxon>Vertebrata</taxon>
        <taxon>Euteleostomi</taxon>
        <taxon>Actinopterygii</taxon>
        <taxon>Neopterygii</taxon>
        <taxon>Teleostei</taxon>
        <taxon>Neoteleostei</taxon>
        <taxon>Acanthomorphata</taxon>
        <taxon>Ovalentaria</taxon>
        <taxon>Cichlomorphae</taxon>
        <taxon>Cichliformes</taxon>
        <taxon>Cichlidae</taxon>
        <taxon>African cichlids</taxon>
        <taxon>Pseudocrenilabrinae</taxon>
        <taxon>Oreochromini</taxon>
        <taxon>Oreochromis</taxon>
    </lineage>
</organism>
<dbReference type="Gene3D" id="3.60.10.10">
    <property type="entry name" value="Endonuclease/exonuclease/phosphatase"/>
    <property type="match status" value="1"/>
</dbReference>
<dbReference type="Pfam" id="PF03372">
    <property type="entry name" value="Exo_endo_phos"/>
    <property type="match status" value="1"/>
</dbReference>
<name>A0A669E1S9_ORENI</name>
<dbReference type="InParanoid" id="A0A669E1S9"/>
<dbReference type="Proteomes" id="UP000005207">
    <property type="component" value="Linkage group LG11"/>
</dbReference>
<accession>A0A669E1S9</accession>
<keyword evidence="4" id="KW-1185">Reference proteome</keyword>
<evidence type="ECO:0000313" key="3">
    <source>
        <dbReference type="Ensembl" id="ENSONIP00000065569.1"/>
    </source>
</evidence>
<evidence type="ECO:0000313" key="4">
    <source>
        <dbReference type="Proteomes" id="UP000005207"/>
    </source>
</evidence>
<dbReference type="PANTHER" id="PTHR31635">
    <property type="entry name" value="REVERSE TRANSCRIPTASE DOMAIN-CONTAINING PROTEIN-RELATED"/>
    <property type="match status" value="1"/>
</dbReference>
<protein>
    <recommendedName>
        <fullName evidence="2">Reverse transcriptase domain-containing protein</fullName>
    </recommendedName>
</protein>
<dbReference type="CDD" id="cd09076">
    <property type="entry name" value="L1-EN"/>
    <property type="match status" value="1"/>
</dbReference>
<reference evidence="3" key="2">
    <citation type="submission" date="2025-08" db="UniProtKB">
        <authorList>
            <consortium name="Ensembl"/>
        </authorList>
    </citation>
    <scope>IDENTIFICATION</scope>
</reference>
<evidence type="ECO:0000259" key="2">
    <source>
        <dbReference type="PROSITE" id="PS50878"/>
    </source>
</evidence>
<dbReference type="InterPro" id="IPR005135">
    <property type="entry name" value="Endo/exonuclease/phosphatase"/>
</dbReference>
<dbReference type="OMA" id="IMEWVEN"/>
<dbReference type="GeneTree" id="ENSGT00940000163630"/>
<reference evidence="3" key="3">
    <citation type="submission" date="2025-09" db="UniProtKB">
        <authorList>
            <consortium name="Ensembl"/>
        </authorList>
    </citation>
    <scope>IDENTIFICATION</scope>
</reference>
<keyword evidence="1" id="KW-0175">Coiled coil</keyword>
<reference evidence="4" key="1">
    <citation type="submission" date="2012-01" db="EMBL/GenBank/DDBJ databases">
        <title>The Genome Sequence of Oreochromis niloticus (Nile Tilapia).</title>
        <authorList>
            <consortium name="Broad Institute Genome Assembly Team"/>
            <consortium name="Broad Institute Sequencing Platform"/>
            <person name="Di Palma F."/>
            <person name="Johnson J."/>
            <person name="Lander E.S."/>
            <person name="Lindblad-Toh K."/>
        </authorList>
    </citation>
    <scope>NUCLEOTIDE SEQUENCE [LARGE SCALE GENOMIC DNA]</scope>
</reference>
<dbReference type="PANTHER" id="PTHR31635:SF196">
    <property type="entry name" value="REVERSE TRANSCRIPTASE DOMAIN-CONTAINING PROTEIN-RELATED"/>
    <property type="match status" value="1"/>
</dbReference>
<sequence length="703" mass="82993">MSFQEHRIISLNVNGLQNPIKRKKIATKMRRERHDIIFWQETHLNNIEHEHLKRLGFKHVYYSSYRQKCVRGVTILIANKINFQLIRQIGDRKGRYVMVVGQIDHKPVTLLNVYRPPGNDQEFIKKLFNLIAEHTKGTLICGGDWNIQLQPHLDSNNKTKRTTRETKTVKKLLVEGNMIDVWRELHPKERGYTFFSHPHKIYSRLDYFFMFNTDRHRILRCNLGVKDISDHAGVYLSIHLETEIKQTSWKLNTSLLNDTRCIQFVRKEYKNYCELNDNQEVSPSVTWDASKAVMRGKLIMWSSYKKKEKQMQINELLLTLKNLETKHATVKDPQTLEEINLAKRRLNDIYDRQEEIKARFVKQKYYDYGPRAKKLLAWRIKKQEEERGIYSIKDEETQKMCYTAKEIQNSFENYYKKLYSETQGADPLNIQKFLHSLDLPNIGREQNKRLMQQITKQELDKAIAKTKTNKMPGMDGFTSEYYKTFRDLLSPLLLKCFNYVLEGGESPVSWRQAILSVIPKMGKDKRECSSYRPISILNMDYRLFTSIIAERLKNTIPEIIDEDQTGFLKNRQIQDSIRRALHLMDYMNKTQRESIALSLDAEKAFDSIRWDYLFLAMEQFGFADPFIQLIKNLYYLPSARIKINGSLTGVVDLQRGCRQGCPLSPALFALFIEPLAQAIREDEQIKGIWIRNIKRVYMQMIFC</sequence>
<evidence type="ECO:0000256" key="1">
    <source>
        <dbReference type="SAM" id="Coils"/>
    </source>
</evidence>
<proteinExistence type="predicted"/>
<dbReference type="InterPro" id="IPR036691">
    <property type="entry name" value="Endo/exonu/phosph_ase_sf"/>
</dbReference>
<dbReference type="SUPFAM" id="SSF56672">
    <property type="entry name" value="DNA/RNA polymerases"/>
    <property type="match status" value="1"/>
</dbReference>